<name>A0A2W7I171_9FLAO</name>
<sequence length="87" mass="9600">MKNKFLIPVLAMIFATGLSFATAEKNKQAVDYIHNGSTWMAIPEINCGTPGARECQVRLQDGTVYSVYDLNNFGSLKKTASKVPFQL</sequence>
<dbReference type="InterPro" id="IPR045391">
    <property type="entry name" value="DUF6520"/>
</dbReference>
<feature type="signal peptide" evidence="1">
    <location>
        <begin position="1"/>
        <end position="21"/>
    </location>
</feature>
<feature type="chain" id="PRO_5016120851" description="Secreted protein" evidence="1">
    <location>
        <begin position="22"/>
        <end position="87"/>
    </location>
</feature>
<evidence type="ECO:0000313" key="2">
    <source>
        <dbReference type="EMBL" id="PZW40474.1"/>
    </source>
</evidence>
<gene>
    <name evidence="2" type="ORF">LX95_01537</name>
</gene>
<evidence type="ECO:0008006" key="4">
    <source>
        <dbReference type="Google" id="ProtNLM"/>
    </source>
</evidence>
<dbReference type="EMBL" id="QKYV01000004">
    <property type="protein sequence ID" value="PZW40474.1"/>
    <property type="molecule type" value="Genomic_DNA"/>
</dbReference>
<dbReference type="RefSeq" id="WP_111540861.1">
    <property type="nucleotide sequence ID" value="NZ_QKYV01000004.1"/>
</dbReference>
<keyword evidence="3" id="KW-1185">Reference proteome</keyword>
<organism evidence="2 3">
    <name type="scientific">Mesonia algae</name>
    <dbReference type="NCBI Taxonomy" id="213248"/>
    <lineage>
        <taxon>Bacteria</taxon>
        <taxon>Pseudomonadati</taxon>
        <taxon>Bacteroidota</taxon>
        <taxon>Flavobacteriia</taxon>
        <taxon>Flavobacteriales</taxon>
        <taxon>Flavobacteriaceae</taxon>
        <taxon>Mesonia</taxon>
    </lineage>
</organism>
<dbReference type="AlphaFoldDB" id="A0A2W7I171"/>
<evidence type="ECO:0000313" key="3">
    <source>
        <dbReference type="Proteomes" id="UP000249542"/>
    </source>
</evidence>
<protein>
    <recommendedName>
        <fullName evidence="4">Secreted protein</fullName>
    </recommendedName>
</protein>
<accession>A0A2W7I171</accession>
<reference evidence="2 3" key="1">
    <citation type="submission" date="2018-06" db="EMBL/GenBank/DDBJ databases">
        <title>Genomic Encyclopedia of Archaeal and Bacterial Type Strains, Phase II (KMG-II): from individual species to whole genera.</title>
        <authorList>
            <person name="Goeker M."/>
        </authorList>
    </citation>
    <scope>NUCLEOTIDE SEQUENCE [LARGE SCALE GENOMIC DNA]</scope>
    <source>
        <strain evidence="2 3">DSM 15361</strain>
    </source>
</reference>
<comment type="caution">
    <text evidence="2">The sequence shown here is derived from an EMBL/GenBank/DDBJ whole genome shotgun (WGS) entry which is preliminary data.</text>
</comment>
<proteinExistence type="predicted"/>
<dbReference type="Proteomes" id="UP000249542">
    <property type="component" value="Unassembled WGS sequence"/>
</dbReference>
<evidence type="ECO:0000256" key="1">
    <source>
        <dbReference type="SAM" id="SignalP"/>
    </source>
</evidence>
<dbReference type="Pfam" id="PF20130">
    <property type="entry name" value="DUF6520"/>
    <property type="match status" value="1"/>
</dbReference>
<keyword evidence="1" id="KW-0732">Signal</keyword>